<dbReference type="STRING" id="1123501.Wenmar_00192"/>
<dbReference type="RefSeq" id="WP_018304325.1">
    <property type="nucleotide sequence ID" value="NZ_KB902313.1"/>
</dbReference>
<sequence>MPLPAAPRTLALALALTLAPAAALAFEPVPTRDAFLSTVVGRPIVHRLLGVEIVVNADGTISGQAQGWAVTGSWSWEGSYLCRQMDWSGTAIPYNCQLVEVEPGRVRFTSDHGTGDSATFGLG</sequence>
<dbReference type="eggNOG" id="ENOG5032YS5">
    <property type="taxonomic scope" value="Bacteria"/>
</dbReference>
<evidence type="ECO:0008006" key="4">
    <source>
        <dbReference type="Google" id="ProtNLM"/>
    </source>
</evidence>
<keyword evidence="3" id="KW-1185">Reference proteome</keyword>
<dbReference type="AlphaFoldDB" id="A0A0D0QIE2"/>
<dbReference type="Proteomes" id="UP000035100">
    <property type="component" value="Unassembled WGS sequence"/>
</dbReference>
<feature type="signal peptide" evidence="1">
    <location>
        <begin position="1"/>
        <end position="25"/>
    </location>
</feature>
<evidence type="ECO:0000313" key="2">
    <source>
        <dbReference type="EMBL" id="KIQ70818.1"/>
    </source>
</evidence>
<evidence type="ECO:0000256" key="1">
    <source>
        <dbReference type="SAM" id="SignalP"/>
    </source>
</evidence>
<feature type="chain" id="PRO_5002219345" description="Dihydrodipicolinate reductase" evidence="1">
    <location>
        <begin position="26"/>
        <end position="123"/>
    </location>
</feature>
<dbReference type="OrthoDB" id="7874348at2"/>
<organism evidence="2 3">
    <name type="scientific">Wenxinia marina DSM 24838</name>
    <dbReference type="NCBI Taxonomy" id="1123501"/>
    <lineage>
        <taxon>Bacteria</taxon>
        <taxon>Pseudomonadati</taxon>
        <taxon>Pseudomonadota</taxon>
        <taxon>Alphaproteobacteria</taxon>
        <taxon>Rhodobacterales</taxon>
        <taxon>Roseobacteraceae</taxon>
        <taxon>Wenxinia</taxon>
    </lineage>
</organism>
<dbReference type="EMBL" id="AONG01000003">
    <property type="protein sequence ID" value="KIQ70818.1"/>
    <property type="molecule type" value="Genomic_DNA"/>
</dbReference>
<proteinExistence type="predicted"/>
<protein>
    <recommendedName>
        <fullName evidence="4">Dihydrodipicolinate reductase</fullName>
    </recommendedName>
</protein>
<gene>
    <name evidence="2" type="ORF">Wenmar_00192</name>
</gene>
<reference evidence="2 3" key="1">
    <citation type="submission" date="2013-01" db="EMBL/GenBank/DDBJ databases">
        <authorList>
            <person name="Fiebig A."/>
            <person name="Goeker M."/>
            <person name="Klenk H.-P.P."/>
        </authorList>
    </citation>
    <scope>NUCLEOTIDE SEQUENCE [LARGE SCALE GENOMIC DNA]</scope>
    <source>
        <strain evidence="2 3">DSM 24838</strain>
    </source>
</reference>
<keyword evidence="1" id="KW-0732">Signal</keyword>
<comment type="caution">
    <text evidence="2">The sequence shown here is derived from an EMBL/GenBank/DDBJ whole genome shotgun (WGS) entry which is preliminary data.</text>
</comment>
<name>A0A0D0QIE2_9RHOB</name>
<accession>A0A0D0QIE2</accession>
<evidence type="ECO:0000313" key="3">
    <source>
        <dbReference type="Proteomes" id="UP000035100"/>
    </source>
</evidence>